<dbReference type="RefSeq" id="WP_035452231.1">
    <property type="nucleotide sequence ID" value="NZ_AZGA01000084.1"/>
</dbReference>
<dbReference type="AlphaFoldDB" id="X0PDY9"/>
<proteinExistence type="predicted"/>
<keyword evidence="2" id="KW-1185">Reference proteome</keyword>
<organism evidence="1 2">
    <name type="scientific">Agrilactobacillus composti DSM 18527 = JCM 14202</name>
    <dbReference type="NCBI Taxonomy" id="1423734"/>
    <lineage>
        <taxon>Bacteria</taxon>
        <taxon>Bacillati</taxon>
        <taxon>Bacillota</taxon>
        <taxon>Bacilli</taxon>
        <taxon>Lactobacillales</taxon>
        <taxon>Lactobacillaceae</taxon>
        <taxon>Agrilactobacillus</taxon>
    </lineage>
</organism>
<evidence type="ECO:0000313" key="2">
    <source>
        <dbReference type="Proteomes" id="UP000051236"/>
    </source>
</evidence>
<dbReference type="EMBL" id="AZGA01000084">
    <property type="protein sequence ID" value="KRM31048.1"/>
    <property type="molecule type" value="Genomic_DNA"/>
</dbReference>
<gene>
    <name evidence="1" type="ORF">FC83_GL001050</name>
</gene>
<name>X0PDY9_9LACO</name>
<dbReference type="OrthoDB" id="7069048at2"/>
<evidence type="ECO:0000313" key="1">
    <source>
        <dbReference type="EMBL" id="KRM31048.1"/>
    </source>
</evidence>
<protein>
    <submittedName>
        <fullName evidence="1">Uncharacterized protein</fullName>
    </submittedName>
</protein>
<reference evidence="1 2" key="1">
    <citation type="journal article" date="2015" name="Genome Announc.">
        <title>Expanding the biotechnology potential of lactobacilli through comparative genomics of 213 strains and associated genera.</title>
        <authorList>
            <person name="Sun Z."/>
            <person name="Harris H.M."/>
            <person name="McCann A."/>
            <person name="Guo C."/>
            <person name="Argimon S."/>
            <person name="Zhang W."/>
            <person name="Yang X."/>
            <person name="Jeffery I.B."/>
            <person name="Cooney J.C."/>
            <person name="Kagawa T.F."/>
            <person name="Liu W."/>
            <person name="Song Y."/>
            <person name="Salvetti E."/>
            <person name="Wrobel A."/>
            <person name="Rasinkangas P."/>
            <person name="Parkhill J."/>
            <person name="Rea M.C."/>
            <person name="O'Sullivan O."/>
            <person name="Ritari J."/>
            <person name="Douillard F.P."/>
            <person name="Paul Ross R."/>
            <person name="Yang R."/>
            <person name="Briner A.E."/>
            <person name="Felis G.E."/>
            <person name="de Vos W.M."/>
            <person name="Barrangou R."/>
            <person name="Klaenhammer T.R."/>
            <person name="Caufield P.W."/>
            <person name="Cui Y."/>
            <person name="Zhang H."/>
            <person name="O'Toole P.W."/>
        </authorList>
    </citation>
    <scope>NUCLEOTIDE SEQUENCE [LARGE SCALE GENOMIC DNA]</scope>
    <source>
        <strain evidence="1 2">DSM 18527</strain>
    </source>
</reference>
<sequence>MYRHYKLAPDVDVAQFSQAFSLQSMVLVNSKSEVPMPELRKNDVHVLLDIIQYHSLDDSQAQTDFTKRYNDRAAQRRLTLLSLFKDCDALDRLRFTGNLDVHYLRHRNARCLLGRSAVLNGLVQPQDFALV</sequence>
<dbReference type="Proteomes" id="UP000051236">
    <property type="component" value="Unassembled WGS sequence"/>
</dbReference>
<comment type="caution">
    <text evidence="1">The sequence shown here is derived from an EMBL/GenBank/DDBJ whole genome shotgun (WGS) entry which is preliminary data.</text>
</comment>
<accession>X0PDY9</accession>
<dbReference type="STRING" id="1423734.FC83_GL001050"/>